<sequence>MKISTDDFCRIAGRPLLSWPSRTNRGHRGLLLVSGLMPVLPGGAELKVDGRCRRTQMMRFLCP</sequence>
<dbReference type="AlphaFoldDB" id="A0A9P3LD40"/>
<reference evidence="1 2" key="1">
    <citation type="submission" date="2021-08" db="EMBL/GenBank/DDBJ databases">
        <title>Draft Genome Sequence of Phanerochaete sordida strain YK-624.</title>
        <authorList>
            <person name="Mori T."/>
            <person name="Dohra H."/>
            <person name="Suzuki T."/>
            <person name="Kawagishi H."/>
            <person name="Hirai H."/>
        </authorList>
    </citation>
    <scope>NUCLEOTIDE SEQUENCE [LARGE SCALE GENOMIC DNA]</scope>
    <source>
        <strain evidence="1 2">YK-624</strain>
    </source>
</reference>
<name>A0A9P3LD40_9APHY</name>
<gene>
    <name evidence="1" type="ORF">PsYK624_063300</name>
</gene>
<comment type="caution">
    <text evidence="1">The sequence shown here is derived from an EMBL/GenBank/DDBJ whole genome shotgun (WGS) entry which is preliminary data.</text>
</comment>
<protein>
    <submittedName>
        <fullName evidence="1">Uncharacterized protein</fullName>
    </submittedName>
</protein>
<dbReference type="Proteomes" id="UP000703269">
    <property type="component" value="Unassembled WGS sequence"/>
</dbReference>
<organism evidence="1 2">
    <name type="scientific">Phanerochaete sordida</name>
    <dbReference type="NCBI Taxonomy" id="48140"/>
    <lineage>
        <taxon>Eukaryota</taxon>
        <taxon>Fungi</taxon>
        <taxon>Dikarya</taxon>
        <taxon>Basidiomycota</taxon>
        <taxon>Agaricomycotina</taxon>
        <taxon>Agaricomycetes</taxon>
        <taxon>Polyporales</taxon>
        <taxon>Phanerochaetaceae</taxon>
        <taxon>Phanerochaete</taxon>
    </lineage>
</organism>
<proteinExistence type="predicted"/>
<accession>A0A9P3LD40</accession>
<evidence type="ECO:0000313" key="2">
    <source>
        <dbReference type="Proteomes" id="UP000703269"/>
    </source>
</evidence>
<dbReference type="EMBL" id="BPQB01000015">
    <property type="protein sequence ID" value="GJE90204.1"/>
    <property type="molecule type" value="Genomic_DNA"/>
</dbReference>
<keyword evidence="2" id="KW-1185">Reference proteome</keyword>
<evidence type="ECO:0000313" key="1">
    <source>
        <dbReference type="EMBL" id="GJE90204.1"/>
    </source>
</evidence>